<proteinExistence type="predicted"/>
<evidence type="ECO:0000313" key="1">
    <source>
        <dbReference type="EMBL" id="EMP06094.1"/>
    </source>
</evidence>
<accession>M7A5Q6</accession>
<organism evidence="1 2">
    <name type="scientific">Leptospira interrogans serovar Pyrogenes str. 200701872</name>
    <dbReference type="NCBI Taxonomy" id="1193029"/>
    <lineage>
        <taxon>Bacteria</taxon>
        <taxon>Pseudomonadati</taxon>
        <taxon>Spirochaetota</taxon>
        <taxon>Spirochaetia</taxon>
        <taxon>Leptospirales</taxon>
        <taxon>Leptospiraceae</taxon>
        <taxon>Leptospira</taxon>
    </lineage>
</organism>
<dbReference type="Pfam" id="PF09986">
    <property type="entry name" value="DUF2225"/>
    <property type="match status" value="1"/>
</dbReference>
<sequence length="312" mass="35484">MVFELTARSRFFGFFIHKTMTASALAQGKKISFRAKEDTVCPICNEVHQKENMFQGGGRLIAGKLTIELRRLYEKNKKFGRVSPNDYVISVCPRCLYSSFSKDWSTLDAEEIEKVRSQFDTRRSNLEKILGPLDFYQDRNLVLGAASYLLAIECYQNRKATVAPTPKKAVCSVRGAWYFEDLNNDFPNMGFDKVRDLLYQKAAGWYTETMEIMQSGSEPVDQASYILGPDTDKNWAFDGVIYLSAYLTMKFRDELAPDPAAKLNLLVRAKRTLSRLYGSGKGSKSKPSVIIDMAKELYDEYSKLIEEMGGEK</sequence>
<dbReference type="EMBL" id="AKWN02000392">
    <property type="protein sequence ID" value="EMP06094.1"/>
    <property type="molecule type" value="Genomic_DNA"/>
</dbReference>
<dbReference type="Proteomes" id="UP000012117">
    <property type="component" value="Unassembled WGS sequence"/>
</dbReference>
<comment type="caution">
    <text evidence="1">The sequence shown here is derived from an EMBL/GenBank/DDBJ whole genome shotgun (WGS) entry which is preliminary data.</text>
</comment>
<name>M7A5Q6_LEPIR</name>
<dbReference type="InterPro" id="IPR018708">
    <property type="entry name" value="DUF2225"/>
</dbReference>
<reference evidence="1 2" key="1">
    <citation type="submission" date="2013-01" db="EMBL/GenBank/DDBJ databases">
        <authorList>
            <person name="Harkins D.M."/>
            <person name="Durkin A.S."/>
            <person name="Brinkac L.M."/>
            <person name="Haft D.H."/>
            <person name="Selengut J.D."/>
            <person name="Sanka R."/>
            <person name="DePew J."/>
            <person name="Purushe J."/>
            <person name="Picardeau M."/>
            <person name="Werts C."/>
            <person name="Goarant C."/>
            <person name="Vinetz J.M."/>
            <person name="Sutton G.G."/>
            <person name="Nierman W.C."/>
            <person name="Fouts D.E."/>
        </authorList>
    </citation>
    <scope>NUCLEOTIDE SEQUENCE [LARGE SCALE GENOMIC DNA]</scope>
    <source>
        <strain evidence="1 2">200701872</strain>
    </source>
</reference>
<dbReference type="AlphaFoldDB" id="M7A5Q6"/>
<dbReference type="BioCyc" id="LINT1193029:G11R4-3898-MONOMER"/>
<gene>
    <name evidence="1" type="ORF">LEP1GSC124_4672</name>
</gene>
<evidence type="ECO:0000313" key="2">
    <source>
        <dbReference type="Proteomes" id="UP000012117"/>
    </source>
</evidence>
<protein>
    <submittedName>
        <fullName evidence="1">PF09986 family protein</fullName>
    </submittedName>
</protein>